<evidence type="ECO:0000313" key="11">
    <source>
        <dbReference type="EMBL" id="CAF4876700.1"/>
    </source>
</evidence>
<dbReference type="Proteomes" id="UP000663824">
    <property type="component" value="Unassembled WGS sequence"/>
</dbReference>
<evidence type="ECO:0000313" key="5">
    <source>
        <dbReference type="EMBL" id="CAF2044928.1"/>
    </source>
</evidence>
<evidence type="ECO:0000313" key="4">
    <source>
        <dbReference type="EMBL" id="CAF1552433.1"/>
    </source>
</evidence>
<proteinExistence type="predicted"/>
<dbReference type="Proteomes" id="UP000663856">
    <property type="component" value="Unassembled WGS sequence"/>
</dbReference>
<dbReference type="EMBL" id="CAJNOV010000347">
    <property type="protein sequence ID" value="CAF1020296.1"/>
    <property type="molecule type" value="Genomic_DNA"/>
</dbReference>
<organism evidence="8 12">
    <name type="scientific">Rotaria magnacalcarata</name>
    <dbReference type="NCBI Taxonomy" id="392030"/>
    <lineage>
        <taxon>Eukaryota</taxon>
        <taxon>Metazoa</taxon>
        <taxon>Spiralia</taxon>
        <taxon>Gnathifera</taxon>
        <taxon>Rotifera</taxon>
        <taxon>Eurotatoria</taxon>
        <taxon>Bdelloidea</taxon>
        <taxon>Philodinida</taxon>
        <taxon>Philodinidae</taxon>
        <taxon>Rotaria</taxon>
    </lineage>
</organism>
<dbReference type="Proteomes" id="UP000681720">
    <property type="component" value="Unassembled WGS sequence"/>
</dbReference>
<evidence type="ECO:0000313" key="6">
    <source>
        <dbReference type="EMBL" id="CAF2093879.1"/>
    </source>
</evidence>
<dbReference type="Proteomes" id="UP000663855">
    <property type="component" value="Unassembled WGS sequence"/>
</dbReference>
<evidence type="ECO:0000313" key="3">
    <source>
        <dbReference type="EMBL" id="CAF1020296.1"/>
    </source>
</evidence>
<dbReference type="EMBL" id="CAJNRG010002244">
    <property type="protein sequence ID" value="CAF2044928.1"/>
    <property type="molecule type" value="Genomic_DNA"/>
</dbReference>
<name>A0A819DTP4_9BILA</name>
<comment type="caution">
    <text evidence="8">The sequence shown here is derived from an EMBL/GenBank/DDBJ whole genome shotgun (WGS) entry which is preliminary data.</text>
</comment>
<dbReference type="EMBL" id="CAJOBF010000549">
    <property type="protein sequence ID" value="CAF3834345.1"/>
    <property type="molecule type" value="Genomic_DNA"/>
</dbReference>
<dbReference type="Proteomes" id="UP000681967">
    <property type="component" value="Unassembled WGS sequence"/>
</dbReference>
<dbReference type="EMBL" id="CAJOBH010055980">
    <property type="protein sequence ID" value="CAF4401886.1"/>
    <property type="molecule type" value="Genomic_DNA"/>
</dbReference>
<dbReference type="Proteomes" id="UP000663834">
    <property type="component" value="Unassembled WGS sequence"/>
</dbReference>
<feature type="region of interest" description="Disordered" evidence="1">
    <location>
        <begin position="71"/>
        <end position="97"/>
    </location>
</feature>
<feature type="transmembrane region" description="Helical" evidence="2">
    <location>
        <begin position="12"/>
        <end position="35"/>
    </location>
</feature>
<evidence type="ECO:0000313" key="12">
    <source>
        <dbReference type="Proteomes" id="UP000663842"/>
    </source>
</evidence>
<evidence type="ECO:0000313" key="13">
    <source>
        <dbReference type="Proteomes" id="UP000663866"/>
    </source>
</evidence>
<sequence>MAFDVRDKIIITVIFSVIGLISIVLIICFLCWFILRHYRSKAERMRSEEENNSPPISSYYRPQYQRSQKFSSTTKIHSNSNNTNNISKISNDKRRKKRRFNTNDSALTLSFDPPHLINQNVKNLEQLLSNDSTLTASSWQFEETLPRRYCQCKNLSNEPVYASSSTVLTAVSNLAATPPHSNHTEYRFLTELDHVLRLKQEERVKHSLKHTQSCRQTTDLLPFDYYRSISPPSTITGTNSSNNNSLEPIYSRTNKCSNLTIMRKARLAQLRDDTAILY</sequence>
<dbReference type="EMBL" id="CAJNOW010008995">
    <property type="protein sequence ID" value="CAF1552433.1"/>
    <property type="molecule type" value="Genomic_DNA"/>
</dbReference>
<dbReference type="Proteomes" id="UP000663887">
    <property type="component" value="Unassembled WGS sequence"/>
</dbReference>
<dbReference type="Proteomes" id="UP000663842">
    <property type="component" value="Unassembled WGS sequence"/>
</dbReference>
<dbReference type="OrthoDB" id="10039495at2759"/>
<feature type="compositionally biased region" description="Low complexity" evidence="1">
    <location>
        <begin position="71"/>
        <end position="89"/>
    </location>
</feature>
<dbReference type="EMBL" id="CAJNRE010020045">
    <property type="protein sequence ID" value="CAF2220071.1"/>
    <property type="molecule type" value="Genomic_DNA"/>
</dbReference>
<evidence type="ECO:0000313" key="7">
    <source>
        <dbReference type="EMBL" id="CAF2220071.1"/>
    </source>
</evidence>
<evidence type="ECO:0000313" key="10">
    <source>
        <dbReference type="EMBL" id="CAF4401886.1"/>
    </source>
</evidence>
<evidence type="ECO:0000313" key="9">
    <source>
        <dbReference type="EMBL" id="CAF4350268.1"/>
    </source>
</evidence>
<keyword evidence="2" id="KW-1133">Transmembrane helix</keyword>
<dbReference type="EMBL" id="CAJOBG010028832">
    <property type="protein sequence ID" value="CAF4350268.1"/>
    <property type="molecule type" value="Genomic_DNA"/>
</dbReference>
<gene>
    <name evidence="10" type="ORF">BYL167_LOCUS31586</name>
    <name evidence="3" type="ORF">CJN711_LOCUS3282</name>
    <name evidence="11" type="ORF">GIL414_LOCUS50653</name>
    <name evidence="4" type="ORF">KQP761_LOCUS17752</name>
    <name evidence="7" type="ORF">MBJ925_LOCUS36335</name>
    <name evidence="9" type="ORF">OVN521_LOCUS32881</name>
    <name evidence="8" type="ORF">UXM345_LOCUS6807</name>
    <name evidence="6" type="ORF">WKI299_LOCUS18778</name>
    <name evidence="5" type="ORF">XDN619_LOCUS7429</name>
</gene>
<dbReference type="AlphaFoldDB" id="A0A819DTP4"/>
<keyword evidence="13" id="KW-1185">Reference proteome</keyword>
<evidence type="ECO:0000313" key="8">
    <source>
        <dbReference type="EMBL" id="CAF3834345.1"/>
    </source>
</evidence>
<evidence type="ECO:0000256" key="1">
    <source>
        <dbReference type="SAM" id="MobiDB-lite"/>
    </source>
</evidence>
<evidence type="ECO:0000256" key="2">
    <source>
        <dbReference type="SAM" id="Phobius"/>
    </source>
</evidence>
<dbReference type="EMBL" id="CAJNRF010007683">
    <property type="protein sequence ID" value="CAF2093879.1"/>
    <property type="molecule type" value="Genomic_DNA"/>
</dbReference>
<accession>A0A819DTP4</accession>
<dbReference type="Proteomes" id="UP000663866">
    <property type="component" value="Unassembled WGS sequence"/>
</dbReference>
<keyword evidence="2" id="KW-0812">Transmembrane</keyword>
<reference evidence="8" key="1">
    <citation type="submission" date="2021-02" db="EMBL/GenBank/DDBJ databases">
        <authorList>
            <person name="Nowell W R."/>
        </authorList>
    </citation>
    <scope>NUCLEOTIDE SEQUENCE</scope>
</reference>
<dbReference type="EMBL" id="CAJOBJ010169324">
    <property type="protein sequence ID" value="CAF4876700.1"/>
    <property type="molecule type" value="Genomic_DNA"/>
</dbReference>
<keyword evidence="2" id="KW-0472">Membrane</keyword>
<protein>
    <submittedName>
        <fullName evidence="8">Uncharacterized protein</fullName>
    </submittedName>
</protein>